<feature type="transmembrane region" description="Helical" evidence="16">
    <location>
        <begin position="357"/>
        <end position="381"/>
    </location>
</feature>
<dbReference type="OrthoDB" id="642521at2759"/>
<feature type="chain" id="PRO_5032803070" evidence="17">
    <location>
        <begin position="24"/>
        <end position="757"/>
    </location>
</feature>
<comment type="subcellular location">
    <subcellularLocation>
        <location evidence="1">Membrane</location>
        <topology evidence="1">Single-pass type I membrane protein</topology>
    </subcellularLocation>
</comment>
<keyword evidence="20" id="KW-1185">Reference proteome</keyword>
<keyword evidence="8 15" id="KW-0547">Nucleotide-binding</keyword>
<feature type="signal peptide" evidence="17">
    <location>
        <begin position="1"/>
        <end position="23"/>
    </location>
</feature>
<dbReference type="FunFam" id="3.30.200.20:FF:000043">
    <property type="entry name" value="Wall-associated receptor kinase 2"/>
    <property type="match status" value="1"/>
</dbReference>
<evidence type="ECO:0000256" key="16">
    <source>
        <dbReference type="SAM" id="Phobius"/>
    </source>
</evidence>
<evidence type="ECO:0000256" key="4">
    <source>
        <dbReference type="ARBA" id="ARBA00022679"/>
    </source>
</evidence>
<dbReference type="SUPFAM" id="SSF56112">
    <property type="entry name" value="Protein kinase-like (PK-like)"/>
    <property type="match status" value="1"/>
</dbReference>
<dbReference type="InterPro" id="IPR001881">
    <property type="entry name" value="EGF-like_Ca-bd_dom"/>
</dbReference>
<keyword evidence="11 16" id="KW-1133">Transmembrane helix</keyword>
<dbReference type="InterPro" id="IPR011009">
    <property type="entry name" value="Kinase-like_dom_sf"/>
</dbReference>
<keyword evidence="6 17" id="KW-0732">Signal</keyword>
<dbReference type="AlphaFoldDB" id="A0A833RUY3"/>
<dbReference type="InterPro" id="IPR000152">
    <property type="entry name" value="EGF-type_Asp/Asn_hydroxyl_site"/>
</dbReference>
<evidence type="ECO:0000256" key="12">
    <source>
        <dbReference type="ARBA" id="ARBA00023136"/>
    </source>
</evidence>
<evidence type="ECO:0000256" key="17">
    <source>
        <dbReference type="SAM" id="SignalP"/>
    </source>
</evidence>
<keyword evidence="3" id="KW-0245">EGF-like domain</keyword>
<keyword evidence="4" id="KW-0808">Transferase</keyword>
<dbReference type="InterPro" id="IPR025287">
    <property type="entry name" value="WAK_GUB"/>
</dbReference>
<evidence type="ECO:0000256" key="5">
    <source>
        <dbReference type="ARBA" id="ARBA00022692"/>
    </source>
</evidence>
<dbReference type="PROSITE" id="PS01187">
    <property type="entry name" value="EGF_CA"/>
    <property type="match status" value="1"/>
</dbReference>
<dbReference type="PANTHER" id="PTHR27005">
    <property type="entry name" value="WALL-ASSOCIATED RECEPTOR KINASE-LIKE 21"/>
    <property type="match status" value="1"/>
</dbReference>
<evidence type="ECO:0000256" key="8">
    <source>
        <dbReference type="ARBA" id="ARBA00022741"/>
    </source>
</evidence>
<proteinExistence type="predicted"/>
<dbReference type="PROSITE" id="PS00107">
    <property type="entry name" value="PROTEIN_KINASE_ATP"/>
    <property type="match status" value="1"/>
</dbReference>
<comment type="caution">
    <text evidence="19">The sequence shown here is derived from an EMBL/GenBank/DDBJ whole genome shotgun (WGS) entry which is preliminary data.</text>
</comment>
<evidence type="ECO:0000313" key="20">
    <source>
        <dbReference type="Proteomes" id="UP000623129"/>
    </source>
</evidence>
<dbReference type="GO" id="GO:0030247">
    <property type="term" value="F:polysaccharide binding"/>
    <property type="evidence" value="ECO:0007669"/>
    <property type="project" value="InterPro"/>
</dbReference>
<dbReference type="SMART" id="SM00179">
    <property type="entry name" value="EGF_CA"/>
    <property type="match status" value="1"/>
</dbReference>
<evidence type="ECO:0000256" key="11">
    <source>
        <dbReference type="ARBA" id="ARBA00022989"/>
    </source>
</evidence>
<dbReference type="GO" id="GO:0004674">
    <property type="term" value="F:protein serine/threonine kinase activity"/>
    <property type="evidence" value="ECO:0007669"/>
    <property type="project" value="UniProtKB-KW"/>
</dbReference>
<dbReference type="SMART" id="SM00220">
    <property type="entry name" value="S_TKc"/>
    <property type="match status" value="1"/>
</dbReference>
<keyword evidence="19" id="KW-0675">Receptor</keyword>
<dbReference type="InterPro" id="IPR045274">
    <property type="entry name" value="WAK-like"/>
</dbReference>
<feature type="domain" description="Protein kinase" evidence="18">
    <location>
        <begin position="431"/>
        <end position="707"/>
    </location>
</feature>
<keyword evidence="12 16" id="KW-0472">Membrane</keyword>
<dbReference type="InterPro" id="IPR009030">
    <property type="entry name" value="Growth_fac_rcpt_cys_sf"/>
</dbReference>
<evidence type="ECO:0000313" key="19">
    <source>
        <dbReference type="EMBL" id="KAF3341183.1"/>
    </source>
</evidence>
<dbReference type="PROSITE" id="PS50011">
    <property type="entry name" value="PROTEIN_KINASE_DOM"/>
    <property type="match status" value="1"/>
</dbReference>
<evidence type="ECO:0000256" key="1">
    <source>
        <dbReference type="ARBA" id="ARBA00004479"/>
    </source>
</evidence>
<gene>
    <name evidence="19" type="ORF">FCM35_KLT10027</name>
</gene>
<dbReference type="Gene3D" id="1.10.510.10">
    <property type="entry name" value="Transferase(Phosphotransferase) domain 1"/>
    <property type="match status" value="1"/>
</dbReference>
<accession>A0A833RUY3</accession>
<dbReference type="PROSITE" id="PS00108">
    <property type="entry name" value="PROTEIN_KINASE_ST"/>
    <property type="match status" value="1"/>
</dbReference>
<dbReference type="InterPro" id="IPR000719">
    <property type="entry name" value="Prot_kinase_dom"/>
</dbReference>
<dbReference type="Gene3D" id="2.10.25.10">
    <property type="entry name" value="Laminin"/>
    <property type="match status" value="1"/>
</dbReference>
<dbReference type="InterPro" id="IPR018097">
    <property type="entry name" value="EGF_Ca-bd_CS"/>
</dbReference>
<dbReference type="InterPro" id="IPR008271">
    <property type="entry name" value="Ser/Thr_kinase_AS"/>
</dbReference>
<evidence type="ECO:0000256" key="15">
    <source>
        <dbReference type="PROSITE-ProRule" id="PRU10141"/>
    </source>
</evidence>
<dbReference type="PANTHER" id="PTHR27005:SF394">
    <property type="entry name" value="OS02G0808100 PROTEIN"/>
    <property type="match status" value="1"/>
</dbReference>
<dbReference type="EMBL" id="SWLB01000002">
    <property type="protein sequence ID" value="KAF3341183.1"/>
    <property type="molecule type" value="Genomic_DNA"/>
</dbReference>
<keyword evidence="2" id="KW-0723">Serine/threonine-protein kinase</keyword>
<keyword evidence="5 16" id="KW-0812">Transmembrane</keyword>
<dbReference type="SUPFAM" id="SSF57184">
    <property type="entry name" value="Growth factor receptor domain"/>
    <property type="match status" value="1"/>
</dbReference>
<keyword evidence="14" id="KW-0325">Glycoprotein</keyword>
<evidence type="ECO:0000256" key="2">
    <source>
        <dbReference type="ARBA" id="ARBA00022527"/>
    </source>
</evidence>
<dbReference type="GO" id="GO:0005509">
    <property type="term" value="F:calcium ion binding"/>
    <property type="evidence" value="ECO:0007669"/>
    <property type="project" value="InterPro"/>
</dbReference>
<keyword evidence="13" id="KW-1015">Disulfide bond</keyword>
<dbReference type="SMART" id="SM00181">
    <property type="entry name" value="EGF"/>
    <property type="match status" value="2"/>
</dbReference>
<dbReference type="CDD" id="cd14066">
    <property type="entry name" value="STKc_IRAK"/>
    <property type="match status" value="1"/>
</dbReference>
<evidence type="ECO:0000256" key="3">
    <source>
        <dbReference type="ARBA" id="ARBA00022536"/>
    </source>
</evidence>
<feature type="binding site" evidence="15">
    <location>
        <position position="459"/>
    </location>
    <ligand>
        <name>ATP</name>
        <dbReference type="ChEBI" id="CHEBI:30616"/>
    </ligand>
</feature>
<dbReference type="FunFam" id="1.10.510.10:FF:000084">
    <property type="entry name" value="Wall-associated receptor kinase 2"/>
    <property type="match status" value="1"/>
</dbReference>
<evidence type="ECO:0000259" key="18">
    <source>
        <dbReference type="PROSITE" id="PS50011"/>
    </source>
</evidence>
<evidence type="ECO:0000256" key="13">
    <source>
        <dbReference type="ARBA" id="ARBA00023157"/>
    </source>
</evidence>
<dbReference type="FunFam" id="2.10.25.10:FF:000355">
    <property type="entry name" value="Wall-associated receptor kinase 3"/>
    <property type="match status" value="1"/>
</dbReference>
<dbReference type="CDD" id="cd00054">
    <property type="entry name" value="EGF_CA"/>
    <property type="match status" value="1"/>
</dbReference>
<dbReference type="GO" id="GO:0005886">
    <property type="term" value="C:plasma membrane"/>
    <property type="evidence" value="ECO:0007669"/>
    <property type="project" value="TreeGrafter"/>
</dbReference>
<keyword evidence="7" id="KW-0677">Repeat</keyword>
<dbReference type="InterPro" id="IPR000742">
    <property type="entry name" value="EGF"/>
</dbReference>
<dbReference type="Pfam" id="PF13947">
    <property type="entry name" value="GUB_WAK_bind"/>
    <property type="match status" value="1"/>
</dbReference>
<evidence type="ECO:0000256" key="14">
    <source>
        <dbReference type="ARBA" id="ARBA00023180"/>
    </source>
</evidence>
<keyword evidence="10 15" id="KW-0067">ATP-binding</keyword>
<reference evidence="19" key="1">
    <citation type="submission" date="2020-01" db="EMBL/GenBank/DDBJ databases">
        <title>Genome sequence of Kobresia littledalei, the first chromosome-level genome in the family Cyperaceae.</title>
        <authorList>
            <person name="Qu G."/>
        </authorList>
    </citation>
    <scope>NUCLEOTIDE SEQUENCE</scope>
    <source>
        <strain evidence="19">C.B.Clarke</strain>
        <tissue evidence="19">Leaf</tissue>
    </source>
</reference>
<dbReference type="Proteomes" id="UP000623129">
    <property type="component" value="Unassembled WGS sequence"/>
</dbReference>
<organism evidence="19 20">
    <name type="scientific">Carex littledalei</name>
    <dbReference type="NCBI Taxonomy" id="544730"/>
    <lineage>
        <taxon>Eukaryota</taxon>
        <taxon>Viridiplantae</taxon>
        <taxon>Streptophyta</taxon>
        <taxon>Embryophyta</taxon>
        <taxon>Tracheophyta</taxon>
        <taxon>Spermatophyta</taxon>
        <taxon>Magnoliopsida</taxon>
        <taxon>Liliopsida</taxon>
        <taxon>Poales</taxon>
        <taxon>Cyperaceae</taxon>
        <taxon>Cyperoideae</taxon>
        <taxon>Cariceae</taxon>
        <taxon>Carex</taxon>
        <taxon>Carex subgen. Euthyceras</taxon>
    </lineage>
</organism>
<dbReference type="Gene3D" id="3.30.200.20">
    <property type="entry name" value="Phosphorylase Kinase, domain 1"/>
    <property type="match status" value="1"/>
</dbReference>
<evidence type="ECO:0000256" key="7">
    <source>
        <dbReference type="ARBA" id="ARBA00022737"/>
    </source>
</evidence>
<dbReference type="Pfam" id="PF00069">
    <property type="entry name" value="Pkinase"/>
    <property type="match status" value="1"/>
</dbReference>
<name>A0A833RUY3_9POAL</name>
<protein>
    <submittedName>
        <fullName evidence="19">Wall-associated receptor kinase 4</fullName>
    </submittedName>
</protein>
<dbReference type="GO" id="GO:0007166">
    <property type="term" value="P:cell surface receptor signaling pathway"/>
    <property type="evidence" value="ECO:0007669"/>
    <property type="project" value="InterPro"/>
</dbReference>
<keyword evidence="9 19" id="KW-0418">Kinase</keyword>
<dbReference type="InterPro" id="IPR017441">
    <property type="entry name" value="Protein_kinase_ATP_BS"/>
</dbReference>
<dbReference type="GO" id="GO:0005524">
    <property type="term" value="F:ATP binding"/>
    <property type="evidence" value="ECO:0007669"/>
    <property type="project" value="UniProtKB-UniRule"/>
</dbReference>
<dbReference type="PROSITE" id="PS00010">
    <property type="entry name" value="ASX_HYDROXYL"/>
    <property type="match status" value="1"/>
</dbReference>
<evidence type="ECO:0000256" key="9">
    <source>
        <dbReference type="ARBA" id="ARBA00022777"/>
    </source>
</evidence>
<evidence type="ECO:0000256" key="10">
    <source>
        <dbReference type="ARBA" id="ARBA00022840"/>
    </source>
</evidence>
<evidence type="ECO:0000256" key="6">
    <source>
        <dbReference type="ARBA" id="ARBA00022729"/>
    </source>
</evidence>
<sequence>MAPPYFLLHFLLPLFTVVPFTRAASQISPPVSLPGCRNKCGNITVPYPFGFEPNCFREDSSQDFSLVCNESYNPPRLFISGDDREITDISPRGQLHILVTAKRACYNSSGDYISGTSASTYIAYGAGRPFVLSVSNNFYAVGCPNQGYFVDAVGYYVSGCVSACRPSQYSLGSTNGSCTGVGCCQSSIPSGLIYYEPYLQNFASSRNGIDPILFANHTNCSYVFLADSNWFQFDNSYLTRTNDFKVKVGMDWAVRNVGNCSYAKRNMTDFACRSLNHDCYNSDNGAGYLCNCSEGYQGNPYITEGCQDINECELKKEYPCYGDCTNTIGGFNCTCPRGTEGNATTKDGCRKKDNFTLALKIVTGASVGVFLVAFAGFWMYLGMQKRRLIRTRQQFFEQNGGVLLRQQMSSFKTTTFKIYTKEELEKATNKFSEDRVLGRGGHGIVYKGIFEDGTVAAIKRSKLMEEQETKEFAKEMLILAQINHKNVVKLLGCCLEVEVPMLVYEYISNGTLYHYIHKNNINAPIPLHERLRIAAESADALAYMHSSASPPILHGDVKTANILLDDNFVAKVSDFGASKLAPNDEAEIATLVQGTCGYLDPEYLLTCQLTDKSDVYSFAVIILELLTRKKALYFEGPEEDRSLASSFCVANKEGRFIEILDGQVRDEIKLEVLEEIGDLVMHCLNMNREERPTMREVADTLEKASKFQKKSSNEENHVEETESLLGDSVDIYTRDSSMSYSFAQQAIFDMESGRRRL</sequence>